<reference evidence="2 3" key="1">
    <citation type="submission" date="2024-02" db="EMBL/GenBank/DDBJ databases">
        <title>Marinospirillum sp. MEB 164 isolated from Lonar lake sediment.</title>
        <authorList>
            <person name="Joshi A."/>
            <person name="Thite S."/>
        </authorList>
    </citation>
    <scope>NUCLEOTIDE SEQUENCE [LARGE SCALE GENOMIC DNA]</scope>
    <source>
        <strain evidence="2 3">MEB164</strain>
    </source>
</reference>
<evidence type="ECO:0000313" key="3">
    <source>
        <dbReference type="Proteomes" id="UP001621714"/>
    </source>
</evidence>
<gene>
    <name evidence="2" type="ORF">V6U78_03745</name>
</gene>
<keyword evidence="1" id="KW-1133">Transmembrane helix</keyword>
<protein>
    <recommendedName>
        <fullName evidence="4">Prepilin-type N-terminal cleavage/methylation domain-containing protein</fullName>
    </recommendedName>
</protein>
<comment type="caution">
    <text evidence="2">The sequence shown here is derived from an EMBL/GenBank/DDBJ whole genome shotgun (WGS) entry which is preliminary data.</text>
</comment>
<keyword evidence="1" id="KW-0472">Membrane</keyword>
<name>A0ABW8PV43_9GAMM</name>
<organism evidence="2 3">
    <name type="scientific">Marinospirillum alkalitolerans</name>
    <dbReference type="NCBI Taxonomy" id="3123374"/>
    <lineage>
        <taxon>Bacteria</taxon>
        <taxon>Pseudomonadati</taxon>
        <taxon>Pseudomonadota</taxon>
        <taxon>Gammaproteobacteria</taxon>
        <taxon>Oceanospirillales</taxon>
        <taxon>Oceanospirillaceae</taxon>
        <taxon>Marinospirillum</taxon>
    </lineage>
</organism>
<evidence type="ECO:0000313" key="2">
    <source>
        <dbReference type="EMBL" id="MFK7160148.1"/>
    </source>
</evidence>
<dbReference type="EMBL" id="JBANFI010000002">
    <property type="protein sequence ID" value="MFK7160148.1"/>
    <property type="molecule type" value="Genomic_DNA"/>
</dbReference>
<evidence type="ECO:0008006" key="4">
    <source>
        <dbReference type="Google" id="ProtNLM"/>
    </source>
</evidence>
<dbReference type="RefSeq" id="WP_405337347.1">
    <property type="nucleotide sequence ID" value="NZ_JBANFI010000002.1"/>
</dbReference>
<proteinExistence type="predicted"/>
<feature type="transmembrane region" description="Helical" evidence="1">
    <location>
        <begin position="17"/>
        <end position="42"/>
    </location>
</feature>
<keyword evidence="3" id="KW-1185">Reference proteome</keyword>
<dbReference type="Proteomes" id="UP001621714">
    <property type="component" value="Unassembled WGS sequence"/>
</dbReference>
<keyword evidence="1" id="KW-0812">Transmembrane</keyword>
<sequence>MPTTHSPTPGDQAQYRITLLCGFSLLESLVSLLLVSLMALLIAQSQQTLAGLAQQQRLHQIQQVWQAVPLEPEILAAHLTDLAACHCTQATERLALWCELCTQLPPLELHLHQQQQAYQLELEWRASSHPPQRIWLRF</sequence>
<evidence type="ECO:0000256" key="1">
    <source>
        <dbReference type="SAM" id="Phobius"/>
    </source>
</evidence>
<accession>A0ABW8PV43</accession>